<evidence type="ECO:0000256" key="5">
    <source>
        <dbReference type="ARBA" id="ARBA00022692"/>
    </source>
</evidence>
<dbReference type="HAMAP" id="MF_01398">
    <property type="entry name" value="ATP_synth_b_bprime"/>
    <property type="match status" value="1"/>
</dbReference>
<keyword evidence="5 15" id="KW-0812">Transmembrane</keyword>
<feature type="coiled-coil region" evidence="17">
    <location>
        <begin position="108"/>
        <end position="160"/>
    </location>
</feature>
<evidence type="ECO:0000256" key="12">
    <source>
        <dbReference type="ARBA" id="ARBA00025614"/>
    </source>
</evidence>
<comment type="subcellular location">
    <subcellularLocation>
        <location evidence="15">Cell membrane</location>
        <topology evidence="15">Single-pass membrane protein</topology>
    </subcellularLocation>
    <subcellularLocation>
        <location evidence="14">Endomembrane system</location>
        <topology evidence="14">Single-pass membrane protein</topology>
    </subcellularLocation>
</comment>
<evidence type="ECO:0000313" key="18">
    <source>
        <dbReference type="EMBL" id="QDU78744.1"/>
    </source>
</evidence>
<proteinExistence type="inferred from homology"/>
<comment type="subunit">
    <text evidence="15">F-type ATPases have 2 components, F(1) - the catalytic core - and F(0) - the membrane proton channel. F(1) has five subunits: alpha(3), beta(3), gamma(1), delta(1), epsilon(1). F(0) has three main subunits: a(1), b(2) and c(10-14). The alpha and beta chains form an alternating ring which encloses part of the gamma chain. F(1) is attached to F(0) by a central stalk formed by the gamma and epsilon chains, while a peripheral stalk is formed by the delta and b chains.</text>
</comment>
<dbReference type="NCBIfam" id="TIGR01144">
    <property type="entry name" value="ATP_synt_b"/>
    <property type="match status" value="1"/>
</dbReference>
<dbReference type="InterPro" id="IPR050059">
    <property type="entry name" value="ATP_synthase_B_chain"/>
</dbReference>
<dbReference type="GO" id="GO:0045259">
    <property type="term" value="C:proton-transporting ATP synthase complex"/>
    <property type="evidence" value="ECO:0007669"/>
    <property type="project" value="UniProtKB-KW"/>
</dbReference>
<evidence type="ECO:0000256" key="15">
    <source>
        <dbReference type="HAMAP-Rule" id="MF_01398"/>
    </source>
</evidence>
<keyword evidence="9 15" id="KW-0472">Membrane</keyword>
<evidence type="ECO:0000256" key="16">
    <source>
        <dbReference type="RuleBase" id="RU003848"/>
    </source>
</evidence>
<dbReference type="AlphaFoldDB" id="A0A518CHU8"/>
<dbReference type="GO" id="GO:0012505">
    <property type="term" value="C:endomembrane system"/>
    <property type="evidence" value="ECO:0007669"/>
    <property type="project" value="UniProtKB-SubCell"/>
</dbReference>
<comment type="subunit">
    <text evidence="13">F-type ATPases have 2 components, F(1) - the catalytic core - and F(0) - the membrane proton channel. F(1) has five subunits: alpha(3), beta(3), gamma(1), delta(1), epsilon(1). F(0) has four main subunits: a(1), b(2) and c(10-14). The alpha and beta chains form an alternating ring which encloses part of the gamma chain. F(1) is attached to F(0) by a central stalk formed by the gamma and epsilon chains, while a peripheral stalk is formed by the delta and b chains.</text>
</comment>
<keyword evidence="6 15" id="KW-0375">Hydrogen ion transport</keyword>
<gene>
    <name evidence="15 18" type="primary">atpF</name>
    <name evidence="18" type="ORF">Pla110_04480</name>
</gene>
<evidence type="ECO:0000256" key="14">
    <source>
        <dbReference type="ARBA" id="ARBA00037847"/>
    </source>
</evidence>
<comment type="function">
    <text evidence="11 15">F(1)F(0) ATP synthase produces ATP from ADP in the presence of a proton or sodium gradient. F-type ATPases consist of two structural domains, F(1) containing the extramembraneous catalytic core and F(0) containing the membrane proton channel, linked together by a central stalk and a peripheral stalk. During catalysis, ATP synthesis in the catalytic domain of F(1) is coupled via a rotary mechanism of the central stalk subunits to proton translocation.</text>
</comment>
<comment type="similarity">
    <text evidence="1 15 16">Belongs to the ATPase B chain family.</text>
</comment>
<dbReference type="PANTHER" id="PTHR33445">
    <property type="entry name" value="ATP SYNTHASE SUBUNIT B', CHLOROPLASTIC"/>
    <property type="match status" value="1"/>
</dbReference>
<keyword evidence="7 15" id="KW-1133">Transmembrane helix</keyword>
<keyword evidence="2 15" id="KW-0813">Transport</keyword>
<dbReference type="GO" id="GO:0005886">
    <property type="term" value="C:plasma membrane"/>
    <property type="evidence" value="ECO:0007669"/>
    <property type="project" value="UniProtKB-SubCell"/>
</dbReference>
<evidence type="ECO:0000256" key="8">
    <source>
        <dbReference type="ARBA" id="ARBA00023065"/>
    </source>
</evidence>
<evidence type="ECO:0000256" key="4">
    <source>
        <dbReference type="ARBA" id="ARBA00022547"/>
    </source>
</evidence>
<evidence type="ECO:0000256" key="11">
    <source>
        <dbReference type="ARBA" id="ARBA00025198"/>
    </source>
</evidence>
<evidence type="ECO:0000256" key="2">
    <source>
        <dbReference type="ARBA" id="ARBA00022448"/>
    </source>
</evidence>
<dbReference type="InterPro" id="IPR002146">
    <property type="entry name" value="ATP_synth_b/b'su_bac/chlpt"/>
</dbReference>
<dbReference type="EMBL" id="CP036281">
    <property type="protein sequence ID" value="QDU78744.1"/>
    <property type="molecule type" value="Genomic_DNA"/>
</dbReference>
<accession>A0A518CHU8</accession>
<keyword evidence="19" id="KW-1185">Reference proteome</keyword>
<keyword evidence="10 15" id="KW-0066">ATP synthesis</keyword>
<comment type="function">
    <text evidence="12">Component of the F(0) channel, it forms part of the peripheral stalk, linking F(1) to F(0). The b'-subunit is a diverged and duplicated form of b found in plants and photosynthetic bacteria.</text>
</comment>
<evidence type="ECO:0000256" key="6">
    <source>
        <dbReference type="ARBA" id="ARBA00022781"/>
    </source>
</evidence>
<dbReference type="KEGG" id="plon:Pla110_04480"/>
<keyword evidence="17" id="KW-0175">Coiled coil</keyword>
<evidence type="ECO:0000256" key="10">
    <source>
        <dbReference type="ARBA" id="ARBA00023310"/>
    </source>
</evidence>
<evidence type="ECO:0000313" key="19">
    <source>
        <dbReference type="Proteomes" id="UP000317178"/>
    </source>
</evidence>
<evidence type="ECO:0000256" key="17">
    <source>
        <dbReference type="SAM" id="Coils"/>
    </source>
</evidence>
<dbReference type="InterPro" id="IPR005864">
    <property type="entry name" value="ATP_synth_F0_bsu_bac"/>
</dbReference>
<evidence type="ECO:0000256" key="3">
    <source>
        <dbReference type="ARBA" id="ARBA00022475"/>
    </source>
</evidence>
<dbReference type="GO" id="GO:0046933">
    <property type="term" value="F:proton-transporting ATP synthase activity, rotational mechanism"/>
    <property type="evidence" value="ECO:0007669"/>
    <property type="project" value="UniProtKB-UniRule"/>
</dbReference>
<reference evidence="18 19" key="1">
    <citation type="submission" date="2019-02" db="EMBL/GenBank/DDBJ databases">
        <title>Deep-cultivation of Planctomycetes and their phenomic and genomic characterization uncovers novel biology.</title>
        <authorList>
            <person name="Wiegand S."/>
            <person name="Jogler M."/>
            <person name="Boedeker C."/>
            <person name="Pinto D."/>
            <person name="Vollmers J."/>
            <person name="Rivas-Marin E."/>
            <person name="Kohn T."/>
            <person name="Peeters S.H."/>
            <person name="Heuer A."/>
            <person name="Rast P."/>
            <person name="Oberbeckmann S."/>
            <person name="Bunk B."/>
            <person name="Jeske O."/>
            <person name="Meyerdierks A."/>
            <person name="Storesund J.E."/>
            <person name="Kallscheuer N."/>
            <person name="Luecker S."/>
            <person name="Lage O.M."/>
            <person name="Pohl T."/>
            <person name="Merkel B.J."/>
            <person name="Hornburger P."/>
            <person name="Mueller R.-W."/>
            <person name="Bruemmer F."/>
            <person name="Labrenz M."/>
            <person name="Spormann A.M."/>
            <person name="Op den Camp H."/>
            <person name="Overmann J."/>
            <person name="Amann R."/>
            <person name="Jetten M.S.M."/>
            <person name="Mascher T."/>
            <person name="Medema M.H."/>
            <person name="Devos D.P."/>
            <person name="Kaster A.-K."/>
            <person name="Ovreas L."/>
            <person name="Rohde M."/>
            <person name="Galperin M.Y."/>
            <person name="Jogler C."/>
        </authorList>
    </citation>
    <scope>NUCLEOTIDE SEQUENCE [LARGE SCALE GENOMIC DNA]</scope>
    <source>
        <strain evidence="18 19">Pla110</strain>
    </source>
</reference>
<dbReference type="GO" id="GO:0046961">
    <property type="term" value="F:proton-transporting ATPase activity, rotational mechanism"/>
    <property type="evidence" value="ECO:0007669"/>
    <property type="project" value="TreeGrafter"/>
</dbReference>
<keyword evidence="4 15" id="KW-0138">CF(0)</keyword>
<feature type="transmembrane region" description="Helical" evidence="15">
    <location>
        <begin position="70"/>
        <end position="90"/>
    </location>
</feature>
<organism evidence="18 19">
    <name type="scientific">Polystyrenella longa</name>
    <dbReference type="NCBI Taxonomy" id="2528007"/>
    <lineage>
        <taxon>Bacteria</taxon>
        <taxon>Pseudomonadati</taxon>
        <taxon>Planctomycetota</taxon>
        <taxon>Planctomycetia</taxon>
        <taxon>Planctomycetales</taxon>
        <taxon>Planctomycetaceae</taxon>
        <taxon>Polystyrenella</taxon>
    </lineage>
</organism>
<dbReference type="CDD" id="cd06503">
    <property type="entry name" value="ATP-synt_Fo_b"/>
    <property type="match status" value="1"/>
</dbReference>
<dbReference type="Proteomes" id="UP000317178">
    <property type="component" value="Chromosome"/>
</dbReference>
<keyword evidence="8 15" id="KW-0406">Ion transport</keyword>
<dbReference type="PANTHER" id="PTHR33445:SF1">
    <property type="entry name" value="ATP SYNTHASE SUBUNIT B"/>
    <property type="match status" value="1"/>
</dbReference>
<dbReference type="Pfam" id="PF00430">
    <property type="entry name" value="ATP-synt_B"/>
    <property type="match status" value="1"/>
</dbReference>
<evidence type="ECO:0000256" key="13">
    <source>
        <dbReference type="ARBA" id="ARBA00026054"/>
    </source>
</evidence>
<evidence type="ECO:0000256" key="7">
    <source>
        <dbReference type="ARBA" id="ARBA00022989"/>
    </source>
</evidence>
<sequence>MLRYLSTIVVVFSVFSMAVGIVPSGLSPTLVSADEEPVNPVEVQEDLQEGDVQGEAHDKEGPPLGIEEDLVIWSFVTFLLFLLVLGKFAWTPLNEGLKQREIGIRENIAAAETARLSAEKMLADHKQQLASTQDQVKEIIAEAHRDADEVRQKLMAAAQRDVEGLRQRTLEDLERAKNQAIKELFDNMSEQVAIATEHVLGRALQAEDQNRLIDEALAQLPAKG</sequence>
<evidence type="ECO:0000256" key="1">
    <source>
        <dbReference type="ARBA" id="ARBA00005513"/>
    </source>
</evidence>
<evidence type="ECO:0000256" key="9">
    <source>
        <dbReference type="ARBA" id="ARBA00023136"/>
    </source>
</evidence>
<name>A0A518CHU8_9PLAN</name>
<keyword evidence="3 15" id="KW-1003">Cell membrane</keyword>
<protein>
    <recommendedName>
        <fullName evidence="15">ATP synthase subunit b</fullName>
    </recommendedName>
    <alternativeName>
        <fullName evidence="15">ATP synthase F(0) sector subunit b</fullName>
    </alternativeName>
    <alternativeName>
        <fullName evidence="15">ATPase subunit I</fullName>
    </alternativeName>
    <alternativeName>
        <fullName evidence="15">F-type ATPase subunit b</fullName>
        <shortName evidence="15">F-ATPase subunit b</shortName>
    </alternativeName>
</protein>